<keyword evidence="1" id="KW-1133">Transmembrane helix</keyword>
<proteinExistence type="predicted"/>
<keyword evidence="3" id="KW-1185">Reference proteome</keyword>
<accession>A0A223NWV7</accession>
<keyword evidence="1" id="KW-0472">Membrane</keyword>
<evidence type="ECO:0000256" key="1">
    <source>
        <dbReference type="SAM" id="Phobius"/>
    </source>
</evidence>
<keyword evidence="1" id="KW-0812">Transmembrane</keyword>
<reference evidence="2 3" key="1">
    <citation type="submission" date="2017-08" db="EMBL/GenBank/DDBJ databases">
        <title>Complete genome sequence of Mucilaginibacter sp. strain BJC16-A31.</title>
        <authorList>
            <consortium name="Henan University of Science and Technology"/>
            <person name="You X."/>
        </authorList>
    </citation>
    <scope>NUCLEOTIDE SEQUENCE [LARGE SCALE GENOMIC DNA]</scope>
    <source>
        <strain evidence="2 3">BJC16-A31</strain>
    </source>
</reference>
<dbReference type="KEGG" id="muc:MuYL_2470"/>
<gene>
    <name evidence="2" type="ORF">MuYL_2470</name>
</gene>
<dbReference type="Proteomes" id="UP000215002">
    <property type="component" value="Chromosome"/>
</dbReference>
<evidence type="ECO:0000313" key="2">
    <source>
        <dbReference type="EMBL" id="ASU34357.1"/>
    </source>
</evidence>
<sequence>MNSGILLTIIACCIVLIICGVCTYITITLYIEAKQENKALEDLLKRSKENEEASQYIINKRIAYLEKYKEN</sequence>
<protein>
    <submittedName>
        <fullName evidence="2">Uncharacterized protein</fullName>
    </submittedName>
</protein>
<dbReference type="AlphaFoldDB" id="A0A223NWV7"/>
<dbReference type="EMBL" id="CP022743">
    <property type="protein sequence ID" value="ASU34357.1"/>
    <property type="molecule type" value="Genomic_DNA"/>
</dbReference>
<feature type="transmembrane region" description="Helical" evidence="1">
    <location>
        <begin position="6"/>
        <end position="31"/>
    </location>
</feature>
<evidence type="ECO:0000313" key="3">
    <source>
        <dbReference type="Proteomes" id="UP000215002"/>
    </source>
</evidence>
<organism evidence="2 3">
    <name type="scientific">Mucilaginibacter xinganensis</name>
    <dbReference type="NCBI Taxonomy" id="1234841"/>
    <lineage>
        <taxon>Bacteria</taxon>
        <taxon>Pseudomonadati</taxon>
        <taxon>Bacteroidota</taxon>
        <taxon>Sphingobacteriia</taxon>
        <taxon>Sphingobacteriales</taxon>
        <taxon>Sphingobacteriaceae</taxon>
        <taxon>Mucilaginibacter</taxon>
    </lineage>
</organism>
<name>A0A223NWV7_9SPHI</name>
<dbReference type="RefSeq" id="WP_094570714.1">
    <property type="nucleotide sequence ID" value="NZ_CP022743.1"/>
</dbReference>